<evidence type="ECO:0000256" key="1">
    <source>
        <dbReference type="SAM" id="MobiDB-lite"/>
    </source>
</evidence>
<keyword evidence="3" id="KW-0378">Hydrolase</keyword>
<dbReference type="Gene3D" id="3.40.50.1820">
    <property type="entry name" value="alpha/beta hydrolase"/>
    <property type="match status" value="1"/>
</dbReference>
<dbReference type="SUPFAM" id="SSF53474">
    <property type="entry name" value="alpha/beta-Hydrolases"/>
    <property type="match status" value="1"/>
</dbReference>
<dbReference type="RefSeq" id="WP_135267791.1">
    <property type="nucleotide sequence ID" value="NZ_CP038436.1"/>
</dbReference>
<organism evidence="3 4">
    <name type="scientific">Nocardioides seonyuensis</name>
    <dbReference type="NCBI Taxonomy" id="2518371"/>
    <lineage>
        <taxon>Bacteria</taxon>
        <taxon>Bacillati</taxon>
        <taxon>Actinomycetota</taxon>
        <taxon>Actinomycetes</taxon>
        <taxon>Propionibacteriales</taxon>
        <taxon>Nocardioidaceae</taxon>
        <taxon>Nocardioides</taxon>
    </lineage>
</organism>
<reference evidence="3 4" key="1">
    <citation type="submission" date="2019-03" db="EMBL/GenBank/DDBJ databases">
        <title>Three New Species of Nocardioides, Nocardioides euryhalodurans sp. nov., Nocardioides seonyuensis sp. nov. and Nocardioides eburneoflavus sp. nov. Iolated from Soil.</title>
        <authorList>
            <person name="Roh S.G."/>
            <person name="Lee C."/>
            <person name="Kim M.-K."/>
            <person name="Kim S.B."/>
        </authorList>
    </citation>
    <scope>NUCLEOTIDE SEQUENCE [LARGE SCALE GENOMIC DNA]</scope>
    <source>
        <strain evidence="3 4">MMS17-SY207-3</strain>
    </source>
</reference>
<protein>
    <submittedName>
        <fullName evidence="3">Alpha/beta hydrolase</fullName>
    </submittedName>
</protein>
<dbReference type="PANTHER" id="PTHR43798:SF33">
    <property type="entry name" value="HYDROLASE, PUTATIVE (AFU_ORTHOLOGUE AFUA_2G14860)-RELATED"/>
    <property type="match status" value="1"/>
</dbReference>
<dbReference type="OrthoDB" id="63962at2"/>
<dbReference type="AlphaFoldDB" id="A0A4P7IGB4"/>
<sequence length="314" mass="33944">MTARSVEHRLTDRYRTVDVPVAGGSLRVGVWDALDADGAPVPEAPTALLVHGVTASHRSWQLVADRLPRVRLVAPDLRGRGRSHPESPGQRPAGMAQHADDLVRVLDHLDVDRTLLVGHSMGGFVGVVMADRHPDRVSRLLLVDGGLPLAVPDGLTADEVISYVLGPTAERLAMRFAGVEDYYDFWRRHPAFAHDWSPALEDYLAYDLVGEEPELRPATSYDVMSCDTVDLNTGTALAGALGRLRHPTLLLTAPRGLLDESPGLYEADRLAAMLEGFDLIDSREVADVNHYTITMGERGATAIAAAVEGELAAS</sequence>
<gene>
    <name evidence="3" type="ORF">EXE58_10240</name>
</gene>
<dbReference type="PRINTS" id="PR00111">
    <property type="entry name" value="ABHYDROLASE"/>
</dbReference>
<dbReference type="Pfam" id="PF00561">
    <property type="entry name" value="Abhydrolase_1"/>
    <property type="match status" value="1"/>
</dbReference>
<evidence type="ECO:0000313" key="4">
    <source>
        <dbReference type="Proteomes" id="UP000294853"/>
    </source>
</evidence>
<name>A0A4P7IGB4_9ACTN</name>
<feature type="region of interest" description="Disordered" evidence="1">
    <location>
        <begin position="77"/>
        <end position="96"/>
    </location>
</feature>
<dbReference type="PANTHER" id="PTHR43798">
    <property type="entry name" value="MONOACYLGLYCEROL LIPASE"/>
    <property type="match status" value="1"/>
</dbReference>
<dbReference type="GO" id="GO:0016020">
    <property type="term" value="C:membrane"/>
    <property type="evidence" value="ECO:0007669"/>
    <property type="project" value="TreeGrafter"/>
</dbReference>
<dbReference type="Proteomes" id="UP000294853">
    <property type="component" value="Chromosome"/>
</dbReference>
<dbReference type="KEGG" id="nsn:EXE58_10240"/>
<evidence type="ECO:0000259" key="2">
    <source>
        <dbReference type="Pfam" id="PF00561"/>
    </source>
</evidence>
<dbReference type="EMBL" id="CP038436">
    <property type="protein sequence ID" value="QBX55800.1"/>
    <property type="molecule type" value="Genomic_DNA"/>
</dbReference>
<dbReference type="InterPro" id="IPR000073">
    <property type="entry name" value="AB_hydrolase_1"/>
</dbReference>
<dbReference type="InterPro" id="IPR029058">
    <property type="entry name" value="AB_hydrolase_fold"/>
</dbReference>
<evidence type="ECO:0000313" key="3">
    <source>
        <dbReference type="EMBL" id="QBX55800.1"/>
    </source>
</evidence>
<proteinExistence type="predicted"/>
<accession>A0A4P7IGB4</accession>
<keyword evidence="4" id="KW-1185">Reference proteome</keyword>
<dbReference type="GO" id="GO:0016787">
    <property type="term" value="F:hydrolase activity"/>
    <property type="evidence" value="ECO:0007669"/>
    <property type="project" value="UniProtKB-KW"/>
</dbReference>
<dbReference type="InterPro" id="IPR050266">
    <property type="entry name" value="AB_hydrolase_sf"/>
</dbReference>
<feature type="domain" description="AB hydrolase-1" evidence="2">
    <location>
        <begin position="48"/>
        <end position="149"/>
    </location>
</feature>